<evidence type="ECO:0000313" key="2">
    <source>
        <dbReference type="EMBL" id="KAJ0986468.1"/>
    </source>
</evidence>
<evidence type="ECO:0000313" key="3">
    <source>
        <dbReference type="Proteomes" id="UP001085076"/>
    </source>
</evidence>
<proteinExistence type="predicted"/>
<dbReference type="OrthoDB" id="783377at2759"/>
<dbReference type="Pfam" id="PF00078">
    <property type="entry name" value="RVT_1"/>
    <property type="match status" value="1"/>
</dbReference>
<dbReference type="InterPro" id="IPR000477">
    <property type="entry name" value="RT_dom"/>
</dbReference>
<reference evidence="2" key="2">
    <citation type="journal article" date="2022" name="Hortic Res">
        <title>The genome of Dioscorea zingiberensis sheds light on the biosynthesis, origin and evolution of the medicinally important diosgenin saponins.</title>
        <authorList>
            <person name="Li Y."/>
            <person name="Tan C."/>
            <person name="Li Z."/>
            <person name="Guo J."/>
            <person name="Li S."/>
            <person name="Chen X."/>
            <person name="Wang C."/>
            <person name="Dai X."/>
            <person name="Yang H."/>
            <person name="Song W."/>
            <person name="Hou L."/>
            <person name="Xu J."/>
            <person name="Tong Z."/>
            <person name="Xu A."/>
            <person name="Yuan X."/>
            <person name="Wang W."/>
            <person name="Yang Q."/>
            <person name="Chen L."/>
            <person name="Sun Z."/>
            <person name="Wang K."/>
            <person name="Pan B."/>
            <person name="Chen J."/>
            <person name="Bao Y."/>
            <person name="Liu F."/>
            <person name="Qi X."/>
            <person name="Gang D.R."/>
            <person name="Wen J."/>
            <person name="Li J."/>
        </authorList>
    </citation>
    <scope>NUCLEOTIDE SEQUENCE</scope>
    <source>
        <strain evidence="2">Dzin_1.0</strain>
    </source>
</reference>
<accession>A0A9D5D936</accession>
<dbReference type="SUPFAM" id="SSF56672">
    <property type="entry name" value="DNA/RNA polymerases"/>
    <property type="match status" value="1"/>
</dbReference>
<dbReference type="Proteomes" id="UP001085076">
    <property type="component" value="Miscellaneous, Linkage group lg01"/>
</dbReference>
<feature type="domain" description="Reverse transcriptase" evidence="1">
    <location>
        <begin position="65"/>
        <end position="176"/>
    </location>
</feature>
<reference evidence="2" key="1">
    <citation type="submission" date="2021-03" db="EMBL/GenBank/DDBJ databases">
        <authorList>
            <person name="Li Z."/>
            <person name="Yang C."/>
        </authorList>
    </citation>
    <scope>NUCLEOTIDE SEQUENCE</scope>
    <source>
        <strain evidence="2">Dzin_1.0</strain>
        <tissue evidence="2">Leaf</tissue>
    </source>
</reference>
<name>A0A9D5D936_9LILI</name>
<dbReference type="PROSITE" id="PS50878">
    <property type="entry name" value="RT_POL"/>
    <property type="match status" value="1"/>
</dbReference>
<organism evidence="2 3">
    <name type="scientific">Dioscorea zingiberensis</name>
    <dbReference type="NCBI Taxonomy" id="325984"/>
    <lineage>
        <taxon>Eukaryota</taxon>
        <taxon>Viridiplantae</taxon>
        <taxon>Streptophyta</taxon>
        <taxon>Embryophyta</taxon>
        <taxon>Tracheophyta</taxon>
        <taxon>Spermatophyta</taxon>
        <taxon>Magnoliopsida</taxon>
        <taxon>Liliopsida</taxon>
        <taxon>Dioscoreales</taxon>
        <taxon>Dioscoreaceae</taxon>
        <taxon>Dioscorea</taxon>
    </lineage>
</organism>
<gene>
    <name evidence="2" type="ORF">J5N97_004824</name>
</gene>
<dbReference type="PANTHER" id="PTHR19446">
    <property type="entry name" value="REVERSE TRANSCRIPTASES"/>
    <property type="match status" value="1"/>
</dbReference>
<sequence length="176" mass="20143">MPDELPRLSDAQAESLIMPVTKFEIFQTLKSMSRGKAPGPNGLNTEFFRAFWNRIGNGISEAIGYFFMHGRLPRDWNQTHISLIPKKENPQKVTEFRPISLCNVNYKIIAKILANRLKLILPSLVGKEQSAFVGGRSIFDNILLTQELTHSLEFDTQTNPMMLIKMDMEKAYDLIR</sequence>
<dbReference type="AlphaFoldDB" id="A0A9D5D936"/>
<evidence type="ECO:0000259" key="1">
    <source>
        <dbReference type="PROSITE" id="PS50878"/>
    </source>
</evidence>
<protein>
    <recommendedName>
        <fullName evidence="1">Reverse transcriptase domain-containing protein</fullName>
    </recommendedName>
</protein>
<keyword evidence="3" id="KW-1185">Reference proteome</keyword>
<dbReference type="InterPro" id="IPR043502">
    <property type="entry name" value="DNA/RNA_pol_sf"/>
</dbReference>
<comment type="caution">
    <text evidence="2">The sequence shown here is derived from an EMBL/GenBank/DDBJ whole genome shotgun (WGS) entry which is preliminary data.</text>
</comment>
<dbReference type="EMBL" id="JAGGNH010000001">
    <property type="protein sequence ID" value="KAJ0986468.1"/>
    <property type="molecule type" value="Genomic_DNA"/>
</dbReference>